<dbReference type="Pfam" id="PF00570">
    <property type="entry name" value="HRDC"/>
    <property type="match status" value="2"/>
</dbReference>
<dbReference type="PANTHER" id="PTHR47649">
    <property type="entry name" value="RIBONUCLEASE D"/>
    <property type="match status" value="1"/>
</dbReference>
<feature type="domain" description="HRDC" evidence="1">
    <location>
        <begin position="304"/>
        <end position="377"/>
    </location>
</feature>
<dbReference type="InterPro" id="IPR012337">
    <property type="entry name" value="RNaseH-like_sf"/>
</dbReference>
<keyword evidence="3" id="KW-1185">Reference proteome</keyword>
<evidence type="ECO:0000313" key="3">
    <source>
        <dbReference type="Proteomes" id="UP000318307"/>
    </source>
</evidence>
<dbReference type="Gene3D" id="1.10.150.80">
    <property type="entry name" value="HRDC domain"/>
    <property type="match status" value="2"/>
</dbReference>
<dbReference type="InterPro" id="IPR002562">
    <property type="entry name" value="3'-5'_exonuclease_dom"/>
</dbReference>
<dbReference type="EMBL" id="VLLC01000017">
    <property type="protein sequence ID" value="TWI70681.1"/>
    <property type="molecule type" value="Genomic_DNA"/>
</dbReference>
<evidence type="ECO:0000313" key="2">
    <source>
        <dbReference type="EMBL" id="TWI70681.1"/>
    </source>
</evidence>
<name>A0A562RNN7_9BACT</name>
<dbReference type="PROSITE" id="PS50967">
    <property type="entry name" value="HRDC"/>
    <property type="match status" value="2"/>
</dbReference>
<dbReference type="Pfam" id="PF01612">
    <property type="entry name" value="DNA_pol_A_exo1"/>
    <property type="match status" value="1"/>
</dbReference>
<dbReference type="InterPro" id="IPR002121">
    <property type="entry name" value="HRDC_dom"/>
</dbReference>
<dbReference type="GO" id="GO:0003676">
    <property type="term" value="F:nucleic acid binding"/>
    <property type="evidence" value="ECO:0007669"/>
    <property type="project" value="InterPro"/>
</dbReference>
<dbReference type="SMART" id="SM00474">
    <property type="entry name" value="35EXOc"/>
    <property type="match status" value="1"/>
</dbReference>
<gene>
    <name evidence="2" type="ORF">LZ24_02251</name>
</gene>
<dbReference type="InterPro" id="IPR044876">
    <property type="entry name" value="HRDC_dom_sf"/>
</dbReference>
<feature type="domain" description="HRDC" evidence="1">
    <location>
        <begin position="211"/>
        <end position="291"/>
    </location>
</feature>
<dbReference type="SUPFAM" id="SSF53098">
    <property type="entry name" value="Ribonuclease H-like"/>
    <property type="match status" value="1"/>
</dbReference>
<proteinExistence type="predicted"/>
<dbReference type="PANTHER" id="PTHR47649:SF1">
    <property type="entry name" value="RIBONUCLEASE D"/>
    <property type="match status" value="1"/>
</dbReference>
<dbReference type="InterPro" id="IPR051086">
    <property type="entry name" value="RNase_D-like"/>
</dbReference>
<dbReference type="Proteomes" id="UP000318307">
    <property type="component" value="Unassembled WGS sequence"/>
</dbReference>
<protein>
    <submittedName>
        <fullName evidence="2">Ribonuclease D</fullName>
    </submittedName>
</protein>
<dbReference type="AlphaFoldDB" id="A0A562RNN7"/>
<dbReference type="SUPFAM" id="SSF47819">
    <property type="entry name" value="HRDC-like"/>
    <property type="match status" value="2"/>
</dbReference>
<comment type="caution">
    <text evidence="2">The sequence shown here is derived from an EMBL/GenBank/DDBJ whole genome shotgun (WGS) entry which is preliminary data.</text>
</comment>
<reference evidence="2 3" key="1">
    <citation type="submission" date="2019-07" db="EMBL/GenBank/DDBJ databases">
        <title>Genome sequencing of 100 strains of the haloalkaliphilic chemolithoautotrophic sulfur-oxidizing bacterium Thioalkalivibrio.</title>
        <authorList>
            <person name="Muyzer G."/>
        </authorList>
    </citation>
    <scope>NUCLEOTIDE SEQUENCE [LARGE SCALE GENOMIC DNA]</scope>
    <source>
        <strain evidence="2 3">ASO4-4</strain>
    </source>
</reference>
<sequence length="377" mass="42705">MDSTYTLIETQEDLQGILPLLENADRIGVDLEADSMFHFKEKVCLIQLTAENCNFVLDPLCIPDLSPLGPVFADASVRKIFHGADYDVRSLFRDFGFEVQNLWDTELATRFLGYRTSGLDAVLKNRFGASLDKKYQKKDWSQRPLSPEMIAYASEDTRYLIPLSEQLEEELAARGRLEWVAEECRILQEVRAAEGEERPLFLRFKGAGRLDGRGLAVLEALLEFRLDMAEKKDKPLFKVLGGEALLRLGQLRPRTMEAVKSSRVLSPRQLSMYGPALLQCIHGALALPEAALPVYPKTRVPRIKPLVSMRIKAMKDWRDALAEKLDMDPALLCNKALLTRLAQRNPLSMEALETIPEMRNWQKEILGEGFLQVLASL</sequence>
<dbReference type="SMART" id="SM00341">
    <property type="entry name" value="HRDC"/>
    <property type="match status" value="1"/>
</dbReference>
<dbReference type="Gene3D" id="3.30.420.10">
    <property type="entry name" value="Ribonuclease H-like superfamily/Ribonuclease H"/>
    <property type="match status" value="1"/>
</dbReference>
<dbReference type="InterPro" id="IPR010997">
    <property type="entry name" value="HRDC-like_sf"/>
</dbReference>
<dbReference type="GO" id="GO:0008408">
    <property type="term" value="F:3'-5' exonuclease activity"/>
    <property type="evidence" value="ECO:0007669"/>
    <property type="project" value="InterPro"/>
</dbReference>
<dbReference type="GO" id="GO:0006139">
    <property type="term" value="P:nucleobase-containing compound metabolic process"/>
    <property type="evidence" value="ECO:0007669"/>
    <property type="project" value="InterPro"/>
</dbReference>
<dbReference type="InterPro" id="IPR036397">
    <property type="entry name" value="RNaseH_sf"/>
</dbReference>
<organism evidence="2 3">
    <name type="scientific">Desulfobotulus alkaliphilus</name>
    <dbReference type="NCBI Taxonomy" id="622671"/>
    <lineage>
        <taxon>Bacteria</taxon>
        <taxon>Pseudomonadati</taxon>
        <taxon>Thermodesulfobacteriota</taxon>
        <taxon>Desulfobacteria</taxon>
        <taxon>Desulfobacterales</taxon>
        <taxon>Desulfobacteraceae</taxon>
        <taxon>Desulfobotulus</taxon>
    </lineage>
</organism>
<accession>A0A562RNN7</accession>
<dbReference type="GO" id="GO:0000166">
    <property type="term" value="F:nucleotide binding"/>
    <property type="evidence" value="ECO:0007669"/>
    <property type="project" value="InterPro"/>
</dbReference>
<evidence type="ECO:0000259" key="1">
    <source>
        <dbReference type="PROSITE" id="PS50967"/>
    </source>
</evidence>
<dbReference type="OrthoDB" id="144122at2"/>
<dbReference type="CDD" id="cd06142">
    <property type="entry name" value="RNaseD_exo"/>
    <property type="match status" value="1"/>
</dbReference>
<dbReference type="RefSeq" id="WP_144685371.1">
    <property type="nucleotide sequence ID" value="NZ_VLLC01000017.1"/>
</dbReference>